<evidence type="ECO:0000256" key="1">
    <source>
        <dbReference type="ARBA" id="ARBA00001933"/>
    </source>
</evidence>
<evidence type="ECO:0000256" key="7">
    <source>
        <dbReference type="ARBA" id="ARBA00048780"/>
    </source>
</evidence>
<proteinExistence type="inferred from homology"/>
<protein>
    <recommendedName>
        <fullName evidence="5">homocysteine desulfhydrase</fullName>
        <ecNumber evidence="5">4.4.1.2</ecNumber>
    </recommendedName>
    <alternativeName>
        <fullName evidence="6">Homocysteine desulfhydrase</fullName>
    </alternativeName>
</protein>
<reference evidence="12 14" key="2">
    <citation type="submission" date="2019-07" db="EMBL/GenBank/DDBJ databases">
        <title>Whole genome shotgun sequence of Kocuria flava NBRC 107626.</title>
        <authorList>
            <person name="Hosoyama A."/>
            <person name="Uohara A."/>
            <person name="Ohji S."/>
            <person name="Ichikawa N."/>
        </authorList>
    </citation>
    <scope>NUCLEOTIDE SEQUENCE [LARGE SCALE GENOMIC DNA]</scope>
    <source>
        <strain evidence="12 14">NBRC 107626</strain>
    </source>
</reference>
<evidence type="ECO:0000256" key="2">
    <source>
        <dbReference type="ARBA" id="ARBA00009077"/>
    </source>
</evidence>
<dbReference type="Gene3D" id="3.90.1150.10">
    <property type="entry name" value="Aspartate Aminotransferase, domain 1"/>
    <property type="match status" value="1"/>
</dbReference>
<dbReference type="GO" id="GO:0019346">
    <property type="term" value="P:transsulfuration"/>
    <property type="evidence" value="ECO:0007669"/>
    <property type="project" value="InterPro"/>
</dbReference>
<dbReference type="RefSeq" id="WP_058857953.1">
    <property type="nucleotide sequence ID" value="NZ_BJZR01000009.1"/>
</dbReference>
<evidence type="ECO:0000256" key="5">
    <source>
        <dbReference type="ARBA" id="ARBA00047175"/>
    </source>
</evidence>
<dbReference type="GO" id="GO:0030170">
    <property type="term" value="F:pyridoxal phosphate binding"/>
    <property type="evidence" value="ECO:0007669"/>
    <property type="project" value="InterPro"/>
</dbReference>
<feature type="modified residue" description="N6-(pyridoxal phosphate)lysine" evidence="9">
    <location>
        <position position="213"/>
    </location>
</feature>
<evidence type="ECO:0000256" key="10">
    <source>
        <dbReference type="RuleBase" id="RU362118"/>
    </source>
</evidence>
<comment type="catalytic activity">
    <reaction evidence="7">
        <text>L-homocysteine + H2O = 2-oxobutanoate + hydrogen sulfide + NH4(+) + H(+)</text>
        <dbReference type="Rhea" id="RHEA:14501"/>
        <dbReference type="ChEBI" id="CHEBI:15377"/>
        <dbReference type="ChEBI" id="CHEBI:15378"/>
        <dbReference type="ChEBI" id="CHEBI:16763"/>
        <dbReference type="ChEBI" id="CHEBI:28938"/>
        <dbReference type="ChEBI" id="CHEBI:29919"/>
        <dbReference type="ChEBI" id="CHEBI:58199"/>
        <dbReference type="EC" id="4.4.1.2"/>
    </reaction>
    <physiologicalReaction direction="left-to-right" evidence="7">
        <dbReference type="Rhea" id="RHEA:14502"/>
    </physiologicalReaction>
</comment>
<evidence type="ECO:0000256" key="3">
    <source>
        <dbReference type="ARBA" id="ARBA00022679"/>
    </source>
</evidence>
<dbReference type="InterPro" id="IPR015421">
    <property type="entry name" value="PyrdxlP-dep_Trfase_major"/>
</dbReference>
<dbReference type="GO" id="GO:0003961">
    <property type="term" value="F:O-acetylhomoserine aminocarboxypropyltransferase activity"/>
    <property type="evidence" value="ECO:0007669"/>
    <property type="project" value="TreeGrafter"/>
</dbReference>
<accession>A0A0U3HDI3</accession>
<dbReference type="PROSITE" id="PS00868">
    <property type="entry name" value="CYS_MET_METAB_PP"/>
    <property type="match status" value="1"/>
</dbReference>
<dbReference type="PIRSF" id="PIRSF001434">
    <property type="entry name" value="CGS"/>
    <property type="match status" value="1"/>
</dbReference>
<name>A0A0U3HDI3_9MICC</name>
<dbReference type="PANTHER" id="PTHR43797:SF2">
    <property type="entry name" value="HOMOCYSTEINE_CYSTEINE SYNTHASE"/>
    <property type="match status" value="1"/>
</dbReference>
<keyword evidence="14" id="KW-1185">Reference proteome</keyword>
<evidence type="ECO:0000313" key="14">
    <source>
        <dbReference type="Proteomes" id="UP000321155"/>
    </source>
</evidence>
<dbReference type="FunFam" id="3.40.640.10:FF:000046">
    <property type="entry name" value="Cystathionine gamma-lyase"/>
    <property type="match status" value="1"/>
</dbReference>
<dbReference type="CDD" id="cd00614">
    <property type="entry name" value="CGS_like"/>
    <property type="match status" value="1"/>
</dbReference>
<evidence type="ECO:0000256" key="8">
    <source>
        <dbReference type="ARBA" id="ARBA00052699"/>
    </source>
</evidence>
<evidence type="ECO:0000256" key="4">
    <source>
        <dbReference type="ARBA" id="ARBA00022898"/>
    </source>
</evidence>
<evidence type="ECO:0000313" key="12">
    <source>
        <dbReference type="EMBL" id="GEO91287.1"/>
    </source>
</evidence>
<dbReference type="EMBL" id="CP013254">
    <property type="protein sequence ID" value="ALU39241.1"/>
    <property type="molecule type" value="Genomic_DNA"/>
</dbReference>
<dbReference type="EC" id="4.4.1.2" evidence="5"/>
<comment type="catalytic activity">
    <reaction evidence="8">
        <text>L-methionine + H2O = methanethiol + 2-oxobutanoate + NH4(+)</text>
        <dbReference type="Rhea" id="RHEA:23800"/>
        <dbReference type="ChEBI" id="CHEBI:15377"/>
        <dbReference type="ChEBI" id="CHEBI:16007"/>
        <dbReference type="ChEBI" id="CHEBI:16763"/>
        <dbReference type="ChEBI" id="CHEBI:28938"/>
        <dbReference type="ChEBI" id="CHEBI:57844"/>
        <dbReference type="EC" id="4.4.1.11"/>
    </reaction>
    <physiologicalReaction direction="left-to-right" evidence="8">
        <dbReference type="Rhea" id="RHEA:23801"/>
    </physiologicalReaction>
</comment>
<dbReference type="AlphaFoldDB" id="A0A0U3HDI3"/>
<evidence type="ECO:0000313" key="11">
    <source>
        <dbReference type="EMBL" id="ALU39241.1"/>
    </source>
</evidence>
<dbReference type="InterPro" id="IPR015424">
    <property type="entry name" value="PyrdxlP-dep_Trfase"/>
</dbReference>
<dbReference type="STRING" id="446860.AS188_05150"/>
<keyword evidence="3 11" id="KW-0808">Transferase</keyword>
<dbReference type="KEGG" id="kfv:AS188_05150"/>
<organism evidence="11 13">
    <name type="scientific">Kocuria flava</name>
    <dbReference type="NCBI Taxonomy" id="446860"/>
    <lineage>
        <taxon>Bacteria</taxon>
        <taxon>Bacillati</taxon>
        <taxon>Actinomycetota</taxon>
        <taxon>Actinomycetes</taxon>
        <taxon>Micrococcales</taxon>
        <taxon>Micrococcaceae</taxon>
        <taxon>Kocuria</taxon>
    </lineage>
</organism>
<dbReference type="GO" id="GO:0005737">
    <property type="term" value="C:cytoplasm"/>
    <property type="evidence" value="ECO:0007669"/>
    <property type="project" value="TreeGrafter"/>
</dbReference>
<dbReference type="EMBL" id="BJZR01000009">
    <property type="protein sequence ID" value="GEO91287.1"/>
    <property type="molecule type" value="Genomic_DNA"/>
</dbReference>
<gene>
    <name evidence="11" type="ORF">AS188_05150</name>
    <name evidence="12" type="ORF">KFL01_05930</name>
</gene>
<dbReference type="PANTHER" id="PTHR43797">
    <property type="entry name" value="HOMOCYSTEINE/CYSTEINE SYNTHASE"/>
    <property type="match status" value="1"/>
</dbReference>
<dbReference type="OrthoDB" id="9780685at2"/>
<dbReference type="GO" id="GO:0004124">
    <property type="term" value="F:cysteine synthase activity"/>
    <property type="evidence" value="ECO:0007669"/>
    <property type="project" value="TreeGrafter"/>
</dbReference>
<dbReference type="Pfam" id="PF01053">
    <property type="entry name" value="Cys_Met_Meta_PP"/>
    <property type="match status" value="1"/>
</dbReference>
<evidence type="ECO:0000256" key="6">
    <source>
        <dbReference type="ARBA" id="ARBA00047199"/>
    </source>
</evidence>
<dbReference type="InterPro" id="IPR006235">
    <property type="entry name" value="OAc-hSer/O-AcSer_sulfhydrylase"/>
</dbReference>
<evidence type="ECO:0000256" key="9">
    <source>
        <dbReference type="PIRSR" id="PIRSR001434-2"/>
    </source>
</evidence>
<dbReference type="SUPFAM" id="SSF53383">
    <property type="entry name" value="PLP-dependent transferases"/>
    <property type="match status" value="1"/>
</dbReference>
<dbReference type="InterPro" id="IPR054542">
    <property type="entry name" value="Cys_met_metab_PP"/>
</dbReference>
<reference evidence="11 13" key="1">
    <citation type="submission" date="2015-11" db="EMBL/GenBank/DDBJ databases">
        <title>Complete Genome Sequence of Kocuria flava strain HO-9041.</title>
        <authorList>
            <person name="Zhou M."/>
            <person name="Dai J."/>
        </authorList>
    </citation>
    <scope>NUCLEOTIDE SEQUENCE [LARGE SCALE GENOMIC DNA]</scope>
    <source>
        <strain evidence="11 13">HO-9041</strain>
    </source>
</reference>
<comment type="cofactor">
    <cofactor evidence="1 10">
        <name>pyridoxal 5'-phosphate</name>
        <dbReference type="ChEBI" id="CHEBI:597326"/>
    </cofactor>
</comment>
<dbReference type="Proteomes" id="UP000321155">
    <property type="component" value="Unassembled WGS sequence"/>
</dbReference>
<keyword evidence="4 9" id="KW-0663">Pyridoxal phosphate</keyword>
<dbReference type="InterPro" id="IPR000277">
    <property type="entry name" value="Cys/Met-Metab_PyrdxlP-dep_enz"/>
</dbReference>
<dbReference type="GO" id="GO:0018826">
    <property type="term" value="F:methionine gamma-lyase activity"/>
    <property type="evidence" value="ECO:0007669"/>
    <property type="project" value="UniProtKB-EC"/>
</dbReference>
<dbReference type="Gene3D" id="3.40.640.10">
    <property type="entry name" value="Type I PLP-dependent aspartate aminotransferase-like (Major domain)"/>
    <property type="match status" value="1"/>
</dbReference>
<dbReference type="Proteomes" id="UP000057181">
    <property type="component" value="Chromosome"/>
</dbReference>
<dbReference type="GO" id="GO:0006535">
    <property type="term" value="P:cysteine biosynthetic process from serine"/>
    <property type="evidence" value="ECO:0007669"/>
    <property type="project" value="TreeGrafter"/>
</dbReference>
<dbReference type="GO" id="GO:0071269">
    <property type="term" value="P:L-homocysteine biosynthetic process"/>
    <property type="evidence" value="ECO:0007669"/>
    <property type="project" value="TreeGrafter"/>
</dbReference>
<evidence type="ECO:0000313" key="13">
    <source>
        <dbReference type="Proteomes" id="UP000057181"/>
    </source>
</evidence>
<dbReference type="GO" id="GO:0047982">
    <property type="term" value="F:homocysteine desulfhydrase activity"/>
    <property type="evidence" value="ECO:0007669"/>
    <property type="project" value="UniProtKB-EC"/>
</dbReference>
<sequence length="444" mass="46857">MSVPVTHYDLSTRQIHAGADHDPGQRTLTVPIYQSAAFEFPDYEAARQMFAQTRAGFTYTRTGNPTVAVLEQRISDLEGGAGAVATGSGQSAVAVALLALLGQGEDRHLVASEKLYGGTVDLLTDSLADHGVEVDFVDPTTPGAWAAAVRPDTRAFLLESIGNPLATLPDLPGIADVARAARVPVVVDNTLASPALYRPLEKGADIVVHSATKFLGGHGNALAGAVVDGGTFDWSAQPARWPQFTRARDRWGGQSLLDRCAGASPYLHLVRAKYVHDLGTTLSPFNAAQILQGTETLELRVARHTASALTVAEFLAGHPAVARVHHPGLPGDPGAGIAARDFPRGTGSVFSFDLAAPDDAVGPFIDSLRLFKLVANIGDTRSLVAHPAAMTHCRLTPEQRRAGGIAATTVRLSVGLEAPEDLVADLRQALDAVLDRTPRKEALR</sequence>
<dbReference type="InterPro" id="IPR015422">
    <property type="entry name" value="PyrdxlP-dep_Trfase_small"/>
</dbReference>
<comment type="similarity">
    <text evidence="2 10">Belongs to the trans-sulfuration enzymes family.</text>
</comment>